<keyword evidence="2" id="KW-1185">Reference proteome</keyword>
<dbReference type="EMBL" id="PDCK01000040">
    <property type="protein sequence ID" value="PRQ51532.1"/>
    <property type="molecule type" value="Genomic_DNA"/>
</dbReference>
<organism evidence="1 2">
    <name type="scientific">Rosa chinensis</name>
    <name type="common">China rose</name>
    <dbReference type="NCBI Taxonomy" id="74649"/>
    <lineage>
        <taxon>Eukaryota</taxon>
        <taxon>Viridiplantae</taxon>
        <taxon>Streptophyta</taxon>
        <taxon>Embryophyta</taxon>
        <taxon>Tracheophyta</taxon>
        <taxon>Spermatophyta</taxon>
        <taxon>Magnoliopsida</taxon>
        <taxon>eudicotyledons</taxon>
        <taxon>Gunneridae</taxon>
        <taxon>Pentapetalae</taxon>
        <taxon>rosids</taxon>
        <taxon>fabids</taxon>
        <taxon>Rosales</taxon>
        <taxon>Rosaceae</taxon>
        <taxon>Rosoideae</taxon>
        <taxon>Rosoideae incertae sedis</taxon>
        <taxon>Rosa</taxon>
    </lineage>
</organism>
<gene>
    <name evidence="1" type="ORF">RchiOBHm_Chr2g0145461</name>
</gene>
<dbReference type="AlphaFoldDB" id="A0A2P6RYN9"/>
<dbReference type="Gramene" id="PRQ51532">
    <property type="protein sequence ID" value="PRQ51532"/>
    <property type="gene ID" value="RchiOBHm_Chr2g0145461"/>
</dbReference>
<protein>
    <submittedName>
        <fullName evidence="1">Uncharacterized protein</fullName>
    </submittedName>
</protein>
<sequence>MMPLDLLGETLEQMIKRIYHPRYPIQAQFGMLSQSGILNLIGMWKILLNCQGHQMT</sequence>
<reference evidence="1 2" key="1">
    <citation type="journal article" date="2018" name="Nat. Genet.">
        <title>The Rosa genome provides new insights in the design of modern roses.</title>
        <authorList>
            <person name="Bendahmane M."/>
        </authorList>
    </citation>
    <scope>NUCLEOTIDE SEQUENCE [LARGE SCALE GENOMIC DNA]</scope>
    <source>
        <strain evidence="2">cv. Old Blush</strain>
    </source>
</reference>
<evidence type="ECO:0000313" key="1">
    <source>
        <dbReference type="EMBL" id="PRQ51532.1"/>
    </source>
</evidence>
<dbReference type="Proteomes" id="UP000238479">
    <property type="component" value="Chromosome 2"/>
</dbReference>
<accession>A0A2P6RYN9</accession>
<name>A0A2P6RYN9_ROSCH</name>
<comment type="caution">
    <text evidence="1">The sequence shown here is derived from an EMBL/GenBank/DDBJ whole genome shotgun (WGS) entry which is preliminary data.</text>
</comment>
<evidence type="ECO:0000313" key="2">
    <source>
        <dbReference type="Proteomes" id="UP000238479"/>
    </source>
</evidence>
<proteinExistence type="predicted"/>